<dbReference type="Proteomes" id="UP000887116">
    <property type="component" value="Unassembled WGS sequence"/>
</dbReference>
<feature type="region of interest" description="Disordered" evidence="1">
    <location>
        <begin position="86"/>
        <end position="122"/>
    </location>
</feature>
<keyword evidence="3" id="KW-1185">Reference proteome</keyword>
<protein>
    <submittedName>
        <fullName evidence="2">Uncharacterized protein</fullName>
    </submittedName>
</protein>
<organism evidence="2 3">
    <name type="scientific">Trichonephila clavata</name>
    <name type="common">Joro spider</name>
    <name type="synonym">Nephila clavata</name>
    <dbReference type="NCBI Taxonomy" id="2740835"/>
    <lineage>
        <taxon>Eukaryota</taxon>
        <taxon>Metazoa</taxon>
        <taxon>Ecdysozoa</taxon>
        <taxon>Arthropoda</taxon>
        <taxon>Chelicerata</taxon>
        <taxon>Arachnida</taxon>
        <taxon>Araneae</taxon>
        <taxon>Araneomorphae</taxon>
        <taxon>Entelegynae</taxon>
        <taxon>Araneoidea</taxon>
        <taxon>Nephilidae</taxon>
        <taxon>Trichonephila</taxon>
    </lineage>
</organism>
<reference evidence="2" key="1">
    <citation type="submission" date="2020-07" db="EMBL/GenBank/DDBJ databases">
        <title>Multicomponent nature underlies the extraordinary mechanical properties of spider dragline silk.</title>
        <authorList>
            <person name="Kono N."/>
            <person name="Nakamura H."/>
            <person name="Mori M."/>
            <person name="Yoshida Y."/>
            <person name="Ohtoshi R."/>
            <person name="Malay A.D."/>
            <person name="Moran D.A.P."/>
            <person name="Tomita M."/>
            <person name="Numata K."/>
            <person name="Arakawa K."/>
        </authorList>
    </citation>
    <scope>NUCLEOTIDE SEQUENCE</scope>
</reference>
<gene>
    <name evidence="2" type="ORF">TNCT_484711</name>
</gene>
<accession>A0A8X6LLX2</accession>
<comment type="caution">
    <text evidence="2">The sequence shown here is derived from an EMBL/GenBank/DDBJ whole genome shotgun (WGS) entry which is preliminary data.</text>
</comment>
<evidence type="ECO:0000313" key="2">
    <source>
        <dbReference type="EMBL" id="GFR12279.1"/>
    </source>
</evidence>
<evidence type="ECO:0000256" key="1">
    <source>
        <dbReference type="SAM" id="MobiDB-lite"/>
    </source>
</evidence>
<proteinExistence type="predicted"/>
<sequence length="122" mass="13808">MRARCLKCGQQYRTKDCSIKEKLENPTCINCKEEGHLASSYNCPIYPQIKKKSADPIQNRNENRNVIQANKVITKDLSYADALKGTNPITKTLQSPTHRQQPKVKTPLSPHLMKTQTKSPSV</sequence>
<dbReference type="Gene3D" id="4.10.60.10">
    <property type="entry name" value="Zinc finger, CCHC-type"/>
    <property type="match status" value="1"/>
</dbReference>
<dbReference type="AlphaFoldDB" id="A0A8X6LLX2"/>
<evidence type="ECO:0000313" key="3">
    <source>
        <dbReference type="Proteomes" id="UP000887116"/>
    </source>
</evidence>
<dbReference type="EMBL" id="BMAO01026760">
    <property type="protein sequence ID" value="GFR12279.1"/>
    <property type="molecule type" value="Genomic_DNA"/>
</dbReference>
<dbReference type="OrthoDB" id="10035396at2759"/>
<feature type="compositionally biased region" description="Polar residues" evidence="1">
    <location>
        <begin position="87"/>
        <end position="99"/>
    </location>
</feature>
<name>A0A8X6LLX2_TRICU</name>